<sequence length="415" mass="46527">MLEIPNSADRLKRLALDPSVFTTDAKKNDDARMKPERKRAGRKTQRKKKPRLSVSKSLALFVVVPGLLAAIYFFFIASDQYAAEARFAIRSAESGGSPDLIGGLLAGVGSTSSTASDAYIVTEYIYSRELVDELEKAINLRQIYNRDEADFLARAGDNRSVESFMDYWKSMVSVYFDSTEGIILLEVRAFTPADAKLVAENVIGRSERLINELSRKIRDDAVNEARSEVARAENRLRLARVAIARFREVSKIIDPSMTAKTEHAIVSSLEGQLAKRETELGTALMSMGDTAPRVIHMRTQIEALKKQILDERTKLALRDSAGGESLNENLKRYEELVTEQEFAQKAYVSTLGSLERARIEADRQQRYLAVFVNPRLPQDALYPERLRWTLIIFGGAFLIWGVGSLAIASVRDHMI</sequence>
<evidence type="ECO:0000256" key="2">
    <source>
        <dbReference type="SAM" id="Phobius"/>
    </source>
</evidence>
<keyword evidence="4" id="KW-1185">Reference proteome</keyword>
<keyword evidence="2" id="KW-0812">Transmembrane</keyword>
<dbReference type="EMBL" id="NPEV01000005">
    <property type="protein sequence ID" value="RAI29134.1"/>
    <property type="molecule type" value="Genomic_DNA"/>
</dbReference>
<reference evidence="3 4" key="1">
    <citation type="submission" date="2017-07" db="EMBL/GenBank/DDBJ databases">
        <title>Draft Genome Sequences of Select Purple Nonsulfur Bacteria.</title>
        <authorList>
            <person name="Lasarre B."/>
            <person name="Mckinlay J.B."/>
        </authorList>
    </citation>
    <scope>NUCLEOTIDE SEQUENCE [LARGE SCALE GENOMIC DNA]</scope>
    <source>
        <strain evidence="3 4">DSM 11290</strain>
    </source>
</reference>
<evidence type="ECO:0000256" key="1">
    <source>
        <dbReference type="SAM" id="MobiDB-lite"/>
    </source>
</evidence>
<evidence type="ECO:0008006" key="5">
    <source>
        <dbReference type="Google" id="ProtNLM"/>
    </source>
</evidence>
<feature type="region of interest" description="Disordered" evidence="1">
    <location>
        <begin position="23"/>
        <end position="50"/>
    </location>
</feature>
<comment type="caution">
    <text evidence="3">The sequence shown here is derived from an EMBL/GenBank/DDBJ whole genome shotgun (WGS) entry which is preliminary data.</text>
</comment>
<dbReference type="GO" id="GO:0004713">
    <property type="term" value="F:protein tyrosine kinase activity"/>
    <property type="evidence" value="ECO:0007669"/>
    <property type="project" value="TreeGrafter"/>
</dbReference>
<accession>A0A327JUH3</accession>
<dbReference type="PANTHER" id="PTHR32309:SF13">
    <property type="entry name" value="FERRIC ENTEROBACTIN TRANSPORT PROTEIN FEPE"/>
    <property type="match status" value="1"/>
</dbReference>
<gene>
    <name evidence="3" type="ORF">CH339_03985</name>
</gene>
<dbReference type="PANTHER" id="PTHR32309">
    <property type="entry name" value="TYROSINE-PROTEIN KINASE"/>
    <property type="match status" value="1"/>
</dbReference>
<dbReference type="Proteomes" id="UP000249299">
    <property type="component" value="Unassembled WGS sequence"/>
</dbReference>
<feature type="transmembrane region" description="Helical" evidence="2">
    <location>
        <begin position="388"/>
        <end position="410"/>
    </location>
</feature>
<feature type="compositionally biased region" description="Basic and acidic residues" evidence="1">
    <location>
        <begin position="24"/>
        <end position="34"/>
    </location>
</feature>
<dbReference type="OrthoDB" id="7800844at2"/>
<feature type="transmembrane region" description="Helical" evidence="2">
    <location>
        <begin position="57"/>
        <end position="77"/>
    </location>
</feature>
<evidence type="ECO:0000313" key="4">
    <source>
        <dbReference type="Proteomes" id="UP000249299"/>
    </source>
</evidence>
<dbReference type="InterPro" id="IPR050445">
    <property type="entry name" value="Bact_polysacc_biosynth/exp"/>
</dbReference>
<protein>
    <recommendedName>
        <fullName evidence="5">Capsule biosynthesis protein</fullName>
    </recommendedName>
</protein>
<feature type="compositionally biased region" description="Basic residues" evidence="1">
    <location>
        <begin position="35"/>
        <end position="50"/>
    </location>
</feature>
<evidence type="ECO:0000313" key="3">
    <source>
        <dbReference type="EMBL" id="RAI29134.1"/>
    </source>
</evidence>
<dbReference type="AlphaFoldDB" id="A0A327JUH3"/>
<name>A0A327JUH3_9HYPH</name>
<keyword evidence="2" id="KW-0472">Membrane</keyword>
<dbReference type="GO" id="GO:0005886">
    <property type="term" value="C:plasma membrane"/>
    <property type="evidence" value="ECO:0007669"/>
    <property type="project" value="TreeGrafter"/>
</dbReference>
<proteinExistence type="predicted"/>
<keyword evidence="2" id="KW-1133">Transmembrane helix</keyword>
<dbReference type="RefSeq" id="WP_111432990.1">
    <property type="nucleotide sequence ID" value="NZ_JACIGG010000005.1"/>
</dbReference>
<organism evidence="3 4">
    <name type="scientific">Rhodobium orientis</name>
    <dbReference type="NCBI Taxonomy" id="34017"/>
    <lineage>
        <taxon>Bacteria</taxon>
        <taxon>Pseudomonadati</taxon>
        <taxon>Pseudomonadota</taxon>
        <taxon>Alphaproteobacteria</taxon>
        <taxon>Hyphomicrobiales</taxon>
        <taxon>Rhodobiaceae</taxon>
        <taxon>Rhodobium</taxon>
    </lineage>
</organism>